<feature type="domain" description="SnoaL-like" evidence="1">
    <location>
        <begin position="171"/>
        <end position="236"/>
    </location>
</feature>
<keyword evidence="3" id="KW-1185">Reference proteome</keyword>
<organism evidence="2 3">
    <name type="scientific">Dillenia turbinata</name>
    <dbReference type="NCBI Taxonomy" id="194707"/>
    <lineage>
        <taxon>Eukaryota</taxon>
        <taxon>Viridiplantae</taxon>
        <taxon>Streptophyta</taxon>
        <taxon>Embryophyta</taxon>
        <taxon>Tracheophyta</taxon>
        <taxon>Spermatophyta</taxon>
        <taxon>Magnoliopsida</taxon>
        <taxon>eudicotyledons</taxon>
        <taxon>Gunneridae</taxon>
        <taxon>Pentapetalae</taxon>
        <taxon>Dilleniales</taxon>
        <taxon>Dilleniaceae</taxon>
        <taxon>Dillenia</taxon>
    </lineage>
</organism>
<reference evidence="2 3" key="1">
    <citation type="submission" date="2023-12" db="EMBL/GenBank/DDBJ databases">
        <title>A high-quality genome assembly for Dillenia turbinata (Dilleniales).</title>
        <authorList>
            <person name="Chanderbali A."/>
        </authorList>
    </citation>
    <scope>NUCLEOTIDE SEQUENCE [LARGE SCALE GENOMIC DNA]</scope>
    <source>
        <strain evidence="2">LSX21</strain>
        <tissue evidence="2">Leaf</tissue>
    </source>
</reference>
<dbReference type="AlphaFoldDB" id="A0AAN8V3G3"/>
<dbReference type="InterPro" id="IPR037401">
    <property type="entry name" value="SnoaL-like"/>
</dbReference>
<dbReference type="InterPro" id="IPR032710">
    <property type="entry name" value="NTF2-like_dom_sf"/>
</dbReference>
<dbReference type="Pfam" id="PF13474">
    <property type="entry name" value="SnoaL_3"/>
    <property type="match status" value="1"/>
</dbReference>
<dbReference type="SUPFAM" id="SSF54427">
    <property type="entry name" value="NTF2-like"/>
    <property type="match status" value="1"/>
</dbReference>
<accession>A0AAN8V3G3</accession>
<evidence type="ECO:0000259" key="1">
    <source>
        <dbReference type="Pfam" id="PF13474"/>
    </source>
</evidence>
<dbReference type="PANTHER" id="PTHR34957">
    <property type="entry name" value="NUCLEAR TRANSPORT FACTOR 2 (NTF2) FAMILY PROTEIN"/>
    <property type="match status" value="1"/>
</dbReference>
<gene>
    <name evidence="2" type="ORF">RJ641_006319</name>
</gene>
<dbReference type="EMBL" id="JBAMMX010000014">
    <property type="protein sequence ID" value="KAK6927728.1"/>
    <property type="molecule type" value="Genomic_DNA"/>
</dbReference>
<proteinExistence type="predicted"/>
<sequence>MKLEVVRKIAVHWHANQKGIYDQFVNGDMVLWYMHLHGNDEYSNHYSVDQARQPNTVLSLKLFIQNEQSLTILTQYLFSAASGGQGSSSLPKPCQVKSEDLEGMIGSNGIALDEQTPEQELQTAIEEENYALAAKLRDKLRLRQMDSKALERQSGYYASPLGKRRPGVSGISGYDLVMGSWEFVWADYEFTLEIEIKDVQVHVRGDLGCVTCVELIKTKGSSWGRQFATNVFKRIDALSITSFSLWTTNQVFPPPPILISILGRRVKVMTNSNRRTSLTSGATAP</sequence>
<comment type="caution">
    <text evidence="2">The sequence shown here is derived from an EMBL/GenBank/DDBJ whole genome shotgun (WGS) entry which is preliminary data.</text>
</comment>
<evidence type="ECO:0000313" key="2">
    <source>
        <dbReference type="EMBL" id="KAK6927728.1"/>
    </source>
</evidence>
<protein>
    <submittedName>
        <fullName evidence="2">SnoaL-like domain</fullName>
    </submittedName>
</protein>
<name>A0AAN8V3G3_9MAGN</name>
<dbReference type="Proteomes" id="UP001370490">
    <property type="component" value="Unassembled WGS sequence"/>
</dbReference>
<dbReference type="PANTHER" id="PTHR34957:SF1">
    <property type="entry name" value="NUCLEAR TRANSPORT FACTOR 2 (NTF2) FAMILY PROTEIN"/>
    <property type="match status" value="1"/>
</dbReference>
<dbReference type="Gene3D" id="3.10.450.50">
    <property type="match status" value="1"/>
</dbReference>
<evidence type="ECO:0000313" key="3">
    <source>
        <dbReference type="Proteomes" id="UP001370490"/>
    </source>
</evidence>